<dbReference type="PANTHER" id="PTHR33744">
    <property type="entry name" value="CARBOHYDRATE DIACID REGULATOR"/>
    <property type="match status" value="1"/>
</dbReference>
<sequence length="115" mass="12814">MAEQTREVLAVVRRTGRPPGVYRLRDVLLDYQLTRDTPATRELAALLAPLDDELIHTLRVHLSTELTRRRTAALLHVHPNTVDNRLRRVAALTGLDPSTPSHLALITAALALTSR</sequence>
<keyword evidence="3" id="KW-1185">Reference proteome</keyword>
<feature type="domain" description="PucR C-terminal helix-turn-helix" evidence="1">
    <location>
        <begin position="54"/>
        <end position="111"/>
    </location>
</feature>
<comment type="caution">
    <text evidence="2">The sequence shown here is derived from an EMBL/GenBank/DDBJ whole genome shotgun (WGS) entry which is preliminary data.</text>
</comment>
<dbReference type="Proteomes" id="UP001596512">
    <property type="component" value="Unassembled WGS sequence"/>
</dbReference>
<evidence type="ECO:0000259" key="1">
    <source>
        <dbReference type="Pfam" id="PF13556"/>
    </source>
</evidence>
<dbReference type="InterPro" id="IPR042070">
    <property type="entry name" value="PucR_C-HTH_sf"/>
</dbReference>
<dbReference type="PANTHER" id="PTHR33744:SF1">
    <property type="entry name" value="DNA-BINDING TRANSCRIPTIONAL ACTIVATOR ADER"/>
    <property type="match status" value="1"/>
</dbReference>
<dbReference type="Gene3D" id="1.10.10.2840">
    <property type="entry name" value="PucR C-terminal helix-turn-helix domain"/>
    <property type="match status" value="1"/>
</dbReference>
<gene>
    <name evidence="2" type="ORF">ACFQV2_00635</name>
</gene>
<evidence type="ECO:0000313" key="2">
    <source>
        <dbReference type="EMBL" id="MFC7612397.1"/>
    </source>
</evidence>
<name>A0ABW2TF70_9PSEU</name>
<dbReference type="InterPro" id="IPR025736">
    <property type="entry name" value="PucR_C-HTH_dom"/>
</dbReference>
<organism evidence="2 3">
    <name type="scientific">Actinokineospora soli</name>
    <dbReference type="NCBI Taxonomy" id="1048753"/>
    <lineage>
        <taxon>Bacteria</taxon>
        <taxon>Bacillati</taxon>
        <taxon>Actinomycetota</taxon>
        <taxon>Actinomycetes</taxon>
        <taxon>Pseudonocardiales</taxon>
        <taxon>Pseudonocardiaceae</taxon>
        <taxon>Actinokineospora</taxon>
    </lineage>
</organism>
<dbReference type="Pfam" id="PF13556">
    <property type="entry name" value="HTH_30"/>
    <property type="match status" value="1"/>
</dbReference>
<evidence type="ECO:0000313" key="3">
    <source>
        <dbReference type="Proteomes" id="UP001596512"/>
    </source>
</evidence>
<proteinExistence type="predicted"/>
<accession>A0ABW2TF70</accession>
<dbReference type="InterPro" id="IPR051448">
    <property type="entry name" value="CdaR-like_regulators"/>
</dbReference>
<dbReference type="EMBL" id="JBHTEY010000003">
    <property type="protein sequence ID" value="MFC7612397.1"/>
    <property type="molecule type" value="Genomic_DNA"/>
</dbReference>
<protein>
    <submittedName>
        <fullName evidence="2">PucR family transcriptional regulator</fullName>
    </submittedName>
</protein>
<reference evidence="3" key="1">
    <citation type="journal article" date="2019" name="Int. J. Syst. Evol. Microbiol.">
        <title>The Global Catalogue of Microorganisms (GCM) 10K type strain sequencing project: providing services to taxonomists for standard genome sequencing and annotation.</title>
        <authorList>
            <consortium name="The Broad Institute Genomics Platform"/>
            <consortium name="The Broad Institute Genome Sequencing Center for Infectious Disease"/>
            <person name="Wu L."/>
            <person name="Ma J."/>
        </authorList>
    </citation>
    <scope>NUCLEOTIDE SEQUENCE [LARGE SCALE GENOMIC DNA]</scope>
    <source>
        <strain evidence="3">JCM 17695</strain>
    </source>
</reference>